<comment type="caution">
    <text evidence="1">The sequence shown here is derived from an EMBL/GenBank/DDBJ whole genome shotgun (WGS) entry which is preliminary data.</text>
</comment>
<evidence type="ECO:0000313" key="2">
    <source>
        <dbReference type="Proteomes" id="UP001157502"/>
    </source>
</evidence>
<gene>
    <name evidence="1" type="ORF">DPEC_G00186990</name>
</gene>
<protein>
    <submittedName>
        <fullName evidence="1">Uncharacterized protein</fullName>
    </submittedName>
</protein>
<accession>A0ACC2GBX8</accession>
<dbReference type="EMBL" id="CM055742">
    <property type="protein sequence ID" value="KAJ8001035.1"/>
    <property type="molecule type" value="Genomic_DNA"/>
</dbReference>
<name>A0ACC2GBX8_DALPE</name>
<sequence length="82" mass="9130">MYLVSPVSLVFVPSLFPVACSVPYLRYSQTQAPGEMVNCPSPNESLISEIELIPETTPREMTPENLEDYSLEPLLKSHPGHL</sequence>
<dbReference type="Proteomes" id="UP001157502">
    <property type="component" value="Chromosome 15"/>
</dbReference>
<evidence type="ECO:0000313" key="1">
    <source>
        <dbReference type="EMBL" id="KAJ8001035.1"/>
    </source>
</evidence>
<proteinExistence type="predicted"/>
<keyword evidence="2" id="KW-1185">Reference proteome</keyword>
<organism evidence="1 2">
    <name type="scientific">Dallia pectoralis</name>
    <name type="common">Alaska blackfish</name>
    <dbReference type="NCBI Taxonomy" id="75939"/>
    <lineage>
        <taxon>Eukaryota</taxon>
        <taxon>Metazoa</taxon>
        <taxon>Chordata</taxon>
        <taxon>Craniata</taxon>
        <taxon>Vertebrata</taxon>
        <taxon>Euteleostomi</taxon>
        <taxon>Actinopterygii</taxon>
        <taxon>Neopterygii</taxon>
        <taxon>Teleostei</taxon>
        <taxon>Protacanthopterygii</taxon>
        <taxon>Esociformes</taxon>
        <taxon>Umbridae</taxon>
        <taxon>Dallia</taxon>
    </lineage>
</organism>
<reference evidence="1" key="1">
    <citation type="submission" date="2021-05" db="EMBL/GenBank/DDBJ databases">
        <authorList>
            <person name="Pan Q."/>
            <person name="Jouanno E."/>
            <person name="Zahm M."/>
            <person name="Klopp C."/>
            <person name="Cabau C."/>
            <person name="Louis A."/>
            <person name="Berthelot C."/>
            <person name="Parey E."/>
            <person name="Roest Crollius H."/>
            <person name="Montfort J."/>
            <person name="Robinson-Rechavi M."/>
            <person name="Bouchez O."/>
            <person name="Lampietro C."/>
            <person name="Lopez Roques C."/>
            <person name="Donnadieu C."/>
            <person name="Postlethwait J."/>
            <person name="Bobe J."/>
            <person name="Dillon D."/>
            <person name="Chandos A."/>
            <person name="von Hippel F."/>
            <person name="Guiguen Y."/>
        </authorList>
    </citation>
    <scope>NUCLEOTIDE SEQUENCE</scope>
    <source>
        <strain evidence="1">YG-Jan2019</strain>
    </source>
</reference>